<dbReference type="Gene3D" id="3.40.50.2300">
    <property type="match status" value="1"/>
</dbReference>
<evidence type="ECO:0000259" key="7">
    <source>
        <dbReference type="PROSITE" id="PS50043"/>
    </source>
</evidence>
<keyword evidence="4 9" id="KW-0238">DNA-binding</keyword>
<evidence type="ECO:0000256" key="2">
    <source>
        <dbReference type="ARBA" id="ARBA00023012"/>
    </source>
</evidence>
<protein>
    <submittedName>
        <fullName evidence="9">DNA-binding response regulator</fullName>
    </submittedName>
</protein>
<dbReference type="GO" id="GO:0003677">
    <property type="term" value="F:DNA binding"/>
    <property type="evidence" value="ECO:0007669"/>
    <property type="project" value="UniProtKB-KW"/>
</dbReference>
<dbReference type="AlphaFoldDB" id="A0A9X0W500"/>
<evidence type="ECO:0000256" key="4">
    <source>
        <dbReference type="ARBA" id="ARBA00023125"/>
    </source>
</evidence>
<dbReference type="PANTHER" id="PTHR44688:SF16">
    <property type="entry name" value="DNA-BINDING TRANSCRIPTIONAL ACTIVATOR DEVR_DOSR"/>
    <property type="match status" value="1"/>
</dbReference>
<dbReference type="GO" id="GO:0006355">
    <property type="term" value="P:regulation of DNA-templated transcription"/>
    <property type="evidence" value="ECO:0007669"/>
    <property type="project" value="InterPro"/>
</dbReference>
<dbReference type="SUPFAM" id="SSF52172">
    <property type="entry name" value="CheY-like"/>
    <property type="match status" value="1"/>
</dbReference>
<keyword evidence="5" id="KW-0804">Transcription</keyword>
<dbReference type="PANTHER" id="PTHR44688">
    <property type="entry name" value="DNA-BINDING TRANSCRIPTIONAL ACTIVATOR DEVR_DOSR"/>
    <property type="match status" value="1"/>
</dbReference>
<evidence type="ECO:0000256" key="1">
    <source>
        <dbReference type="ARBA" id="ARBA00022553"/>
    </source>
</evidence>
<evidence type="ECO:0000256" key="3">
    <source>
        <dbReference type="ARBA" id="ARBA00023015"/>
    </source>
</evidence>
<dbReference type="InterPro" id="IPR001789">
    <property type="entry name" value="Sig_transdc_resp-reg_receiver"/>
</dbReference>
<feature type="domain" description="Response regulatory" evidence="8">
    <location>
        <begin position="6"/>
        <end position="120"/>
    </location>
</feature>
<comment type="caution">
    <text evidence="9">The sequence shown here is derived from an EMBL/GenBank/DDBJ whole genome shotgun (WGS) entry which is preliminary data.</text>
</comment>
<dbReference type="CDD" id="cd06170">
    <property type="entry name" value="LuxR_C_like"/>
    <property type="match status" value="1"/>
</dbReference>
<evidence type="ECO:0000313" key="9">
    <source>
        <dbReference type="EMBL" id="MBK1616955.1"/>
    </source>
</evidence>
<dbReference type="InterPro" id="IPR000792">
    <property type="entry name" value="Tscrpt_reg_LuxR_C"/>
</dbReference>
<reference evidence="9 10" key="1">
    <citation type="journal article" date="2020" name="Microorganisms">
        <title>Osmotic Adaptation and Compatible Solute Biosynthesis of Phototrophic Bacteria as Revealed from Genome Analyses.</title>
        <authorList>
            <person name="Imhoff J.F."/>
            <person name="Rahn T."/>
            <person name="Kunzel S."/>
            <person name="Keller A."/>
            <person name="Neulinger S.C."/>
        </authorList>
    </citation>
    <scope>NUCLEOTIDE SEQUENCE [LARGE SCALE GENOMIC DNA]</scope>
    <source>
        <strain evidence="9 10">DSM 25653</strain>
    </source>
</reference>
<dbReference type="SMART" id="SM00421">
    <property type="entry name" value="HTH_LUXR"/>
    <property type="match status" value="1"/>
</dbReference>
<dbReference type="Proteomes" id="UP001138768">
    <property type="component" value="Unassembled WGS sequence"/>
</dbReference>
<dbReference type="SUPFAM" id="SSF46894">
    <property type="entry name" value="C-terminal effector domain of the bipartite response regulators"/>
    <property type="match status" value="1"/>
</dbReference>
<dbReference type="PRINTS" id="PR00038">
    <property type="entry name" value="HTHLUXR"/>
</dbReference>
<dbReference type="InterPro" id="IPR016032">
    <property type="entry name" value="Sig_transdc_resp-reg_C-effctor"/>
</dbReference>
<feature type="domain" description="HTH luxR-type" evidence="7">
    <location>
        <begin position="136"/>
        <end position="201"/>
    </location>
</feature>
<name>A0A9X0W500_9GAMM</name>
<dbReference type="Pfam" id="PF00072">
    <property type="entry name" value="Response_reg"/>
    <property type="match status" value="1"/>
</dbReference>
<evidence type="ECO:0000259" key="8">
    <source>
        <dbReference type="PROSITE" id="PS50110"/>
    </source>
</evidence>
<evidence type="ECO:0000256" key="6">
    <source>
        <dbReference type="PROSITE-ProRule" id="PRU00169"/>
    </source>
</evidence>
<gene>
    <name evidence="9" type="ORF">CKO42_00525</name>
</gene>
<dbReference type="SMART" id="SM00448">
    <property type="entry name" value="REC"/>
    <property type="match status" value="1"/>
</dbReference>
<keyword evidence="2" id="KW-0902">Two-component regulatory system</keyword>
<organism evidence="9 10">
    <name type="scientific">Lamprobacter modestohalophilus</name>
    <dbReference type="NCBI Taxonomy" id="1064514"/>
    <lineage>
        <taxon>Bacteria</taxon>
        <taxon>Pseudomonadati</taxon>
        <taxon>Pseudomonadota</taxon>
        <taxon>Gammaproteobacteria</taxon>
        <taxon>Chromatiales</taxon>
        <taxon>Chromatiaceae</taxon>
        <taxon>Lamprobacter</taxon>
    </lineage>
</organism>
<dbReference type="RefSeq" id="WP_200236535.1">
    <property type="nucleotide sequence ID" value="NZ_NRRY01000001.1"/>
</dbReference>
<keyword evidence="10" id="KW-1185">Reference proteome</keyword>
<accession>A0A9X0W500</accession>
<dbReference type="Pfam" id="PF00196">
    <property type="entry name" value="GerE"/>
    <property type="match status" value="1"/>
</dbReference>
<sequence>MTAEPVVYLLDDEPDMLKALARLLHAQGFQAQCFSSAREFLAHERPDGPACLVLDVAMPEIDGLQVQERLRERGAELPIVFLTGHGDIPMSVCALKAGAEDFLTKPVNAADLLRAVKGALQRASDQQVERKEMAALRERLASLTPRERDVLGHVIAGKLNKQIAADLGTGEQNIKVHRGRLMRKMGVRSLAELVRLAERLGIPPSG</sequence>
<keyword evidence="3" id="KW-0805">Transcription regulation</keyword>
<dbReference type="EMBL" id="NRRY01000001">
    <property type="protein sequence ID" value="MBK1616955.1"/>
    <property type="molecule type" value="Genomic_DNA"/>
</dbReference>
<evidence type="ECO:0000313" key="10">
    <source>
        <dbReference type="Proteomes" id="UP001138768"/>
    </source>
</evidence>
<dbReference type="PROSITE" id="PS50110">
    <property type="entry name" value="RESPONSE_REGULATORY"/>
    <property type="match status" value="1"/>
</dbReference>
<dbReference type="Gene3D" id="1.10.10.10">
    <property type="entry name" value="Winged helix-like DNA-binding domain superfamily/Winged helix DNA-binding domain"/>
    <property type="match status" value="1"/>
</dbReference>
<dbReference type="InterPro" id="IPR011006">
    <property type="entry name" value="CheY-like_superfamily"/>
</dbReference>
<keyword evidence="1 6" id="KW-0597">Phosphoprotein</keyword>
<dbReference type="InterPro" id="IPR036388">
    <property type="entry name" value="WH-like_DNA-bd_sf"/>
</dbReference>
<dbReference type="PROSITE" id="PS50043">
    <property type="entry name" value="HTH_LUXR_2"/>
    <property type="match status" value="1"/>
</dbReference>
<evidence type="ECO:0000256" key="5">
    <source>
        <dbReference type="ARBA" id="ARBA00023163"/>
    </source>
</evidence>
<dbReference type="GO" id="GO:0000160">
    <property type="term" value="P:phosphorelay signal transduction system"/>
    <property type="evidence" value="ECO:0007669"/>
    <property type="project" value="UniProtKB-KW"/>
</dbReference>
<dbReference type="CDD" id="cd17537">
    <property type="entry name" value="REC_FixJ"/>
    <property type="match status" value="1"/>
</dbReference>
<proteinExistence type="predicted"/>
<dbReference type="FunFam" id="3.40.50.2300:FF:000018">
    <property type="entry name" value="DNA-binding transcriptional regulator NtrC"/>
    <property type="match status" value="1"/>
</dbReference>
<feature type="modified residue" description="4-aspartylphosphate" evidence="6">
    <location>
        <position position="55"/>
    </location>
</feature>